<organism evidence="2 3">
    <name type="scientific">Clostridium botulinum</name>
    <dbReference type="NCBI Taxonomy" id="1491"/>
    <lineage>
        <taxon>Bacteria</taxon>
        <taxon>Bacillati</taxon>
        <taxon>Bacillota</taxon>
        <taxon>Clostridia</taxon>
        <taxon>Eubacteriales</taxon>
        <taxon>Clostridiaceae</taxon>
        <taxon>Clostridium</taxon>
    </lineage>
</organism>
<dbReference type="Pfam" id="PF07791">
    <property type="entry name" value="Imm11"/>
    <property type="match status" value="1"/>
</dbReference>
<evidence type="ECO:0000313" key="3">
    <source>
        <dbReference type="Proteomes" id="UP000037540"/>
    </source>
</evidence>
<accession>A0A9Q1ZCG8</accession>
<evidence type="ECO:0000313" key="2">
    <source>
        <dbReference type="EMBL" id="KOA90083.1"/>
    </source>
</evidence>
<dbReference type="InterPro" id="IPR012433">
    <property type="entry name" value="Imm11"/>
</dbReference>
<feature type="domain" description="Immunity MXAN-0049 protein" evidence="1">
    <location>
        <begin position="32"/>
        <end position="180"/>
    </location>
</feature>
<dbReference type="Proteomes" id="UP000037540">
    <property type="component" value="Unassembled WGS sequence"/>
</dbReference>
<reference evidence="2 3" key="1">
    <citation type="submission" date="2015-07" db="EMBL/GenBank/DDBJ databases">
        <title>Draft genome sequences of 17 French Clostridium botulinum group III.</title>
        <authorList>
            <person name="Woudstra C."/>
            <person name="Le Marechal C."/>
            <person name="Souillard R."/>
            <person name="Bayon-Auboyer M.-H."/>
            <person name="Dessouter D."/>
            <person name="Fach P."/>
        </authorList>
    </citation>
    <scope>NUCLEOTIDE SEQUENCE [LARGE SCALE GENOMIC DNA]</scope>
    <source>
        <strain evidence="2 3">12LNRI-CD</strain>
    </source>
</reference>
<dbReference type="RefSeq" id="WP_013724597.1">
    <property type="nucleotide sequence ID" value="NZ_LGVO01000013.1"/>
</dbReference>
<name>A0A9Q1ZCG8_CLOBO</name>
<gene>
    <name evidence="2" type="ORF">ADU74_02115</name>
</gene>
<evidence type="ECO:0000259" key="1">
    <source>
        <dbReference type="Pfam" id="PF07791"/>
    </source>
</evidence>
<comment type="caution">
    <text evidence="2">The sequence shown here is derived from an EMBL/GenBank/DDBJ whole genome shotgun (WGS) entry which is preliminary data.</text>
</comment>
<proteinExistence type="predicted"/>
<dbReference type="AlphaFoldDB" id="A0A9Q1ZCG8"/>
<dbReference type="EMBL" id="LGVR01000006">
    <property type="protein sequence ID" value="KOA90083.1"/>
    <property type="molecule type" value="Genomic_DNA"/>
</dbReference>
<sequence length="182" mass="21319">MNYYILKYDVDKYEQNGVMAYCNNDISIHLVTDGRYIEEWDNNISFYFNPCEGSEMTDFICNTFSWTIVSERFKNVMETNNITGFQYLTTTVINKDNNKSEKYYVLNVIKVLDAINLDKSEYIDIPGVKTFITRVINKDKINGEDVFKLKEDHISIIISEKVKSIIEDNKFTGFSFRKVKAI</sequence>
<protein>
    <recommendedName>
        <fullName evidence="1">Immunity MXAN-0049 protein domain-containing protein</fullName>
    </recommendedName>
</protein>
<dbReference type="OrthoDB" id="5356505at2"/>